<dbReference type="Pfam" id="PF13569">
    <property type="entry name" value="DUF4132"/>
    <property type="match status" value="1"/>
</dbReference>
<dbReference type="InterPro" id="IPR056639">
    <property type="entry name" value="DUF7737"/>
</dbReference>
<evidence type="ECO:0000313" key="3">
    <source>
        <dbReference type="EMBL" id="GIF98174.1"/>
    </source>
</evidence>
<sequence>MFEHPGGALALMALIHRARKAAAAADLDALRATAGHLLRQLAGDTLVNADEQELTRLYDEAFPLTDPTDPADVLDAPWPTSTRMQALSALLDERSFTERQLDPLVDAALDAGDRRTLRAVALTPLGRIHDASWALLLDALQAAGELDDEIVARVVADEDLLRDLVRPADPVVSATTGDRFRPAWDEHMWQLVNAPDVNEDRLLTRPRPRGLRFVSWALDYTGNWRVARHLGAAKLTATERAHLIELLRDAPTARQEQAFTLRLGAGDAQALLPLLGLAGAERLLRLIQSGQAVNRVVRNDRAAILAAAAEARGADLGRLLKLAGNDVVAAALGLRRRPIMTRVGKDSPVGITAYGMLPLADGETVMDRWVALREVHRRGMELSVGDRRRQHEAAVNVALEHLAQVGGYADAAALDAAGEADWPTPVPPPLAVGPYTATVGFDGSEPAIVTVKGARVLKSTPKAVSADPGLAPLREQHELLRGHTTRLRTMLHRLVTAGTPLPPAELARLRTTPAGAALLPLLVWQDAAGRFGLLDDVDATGPVTAAHPATLAAAGLLGDWQTEAARRRLCQPVPQLFREWYAPTPQEADGVSTRFSDRVIDGDAASRELTVRGWTVHDGAQPYASRTVGAWTAVLHVAAAGWWGAGDVGFTRLEFRAGDTSVAADTVPAAVFSEAVRDLDQAAWAGRRGVDDYRTGLARARAELLTAALGDDTKRITRHGDTVVVDGSRAVYRVHLGTEAVTVGSRRQPCDLPYVFGDTMHSALFPTVDGRDRATLRLLSRILLLAEDEKITDEWTLEKLGLMRRSPQVCSACGRIH</sequence>
<accession>A0A8J3KCM4</accession>
<evidence type="ECO:0008006" key="5">
    <source>
        <dbReference type="Google" id="ProtNLM"/>
    </source>
</evidence>
<protein>
    <recommendedName>
        <fullName evidence="5">HEAT repeat protein</fullName>
    </recommendedName>
</protein>
<feature type="domain" description="DUF7737" evidence="2">
    <location>
        <begin position="699"/>
        <end position="799"/>
    </location>
</feature>
<evidence type="ECO:0000259" key="2">
    <source>
        <dbReference type="Pfam" id="PF24879"/>
    </source>
</evidence>
<dbReference type="Pfam" id="PF24879">
    <property type="entry name" value="DUF7737"/>
    <property type="match status" value="1"/>
</dbReference>
<comment type="caution">
    <text evidence="3">The sequence shown here is derived from an EMBL/GenBank/DDBJ whole genome shotgun (WGS) entry which is preliminary data.</text>
</comment>
<dbReference type="EMBL" id="BONH01000012">
    <property type="protein sequence ID" value="GIF98174.1"/>
    <property type="molecule type" value="Genomic_DNA"/>
</dbReference>
<evidence type="ECO:0000313" key="4">
    <source>
        <dbReference type="Proteomes" id="UP000659904"/>
    </source>
</evidence>
<reference evidence="3 4" key="1">
    <citation type="submission" date="2021-01" db="EMBL/GenBank/DDBJ databases">
        <title>Whole genome shotgun sequence of Catellatospora citrea NBRC 14495.</title>
        <authorList>
            <person name="Komaki H."/>
            <person name="Tamura T."/>
        </authorList>
    </citation>
    <scope>NUCLEOTIDE SEQUENCE [LARGE SCALE GENOMIC DNA]</scope>
    <source>
        <strain evidence="3 4">NBRC 14495</strain>
    </source>
</reference>
<keyword evidence="4" id="KW-1185">Reference proteome</keyword>
<dbReference type="RefSeq" id="WP_120314523.1">
    <property type="nucleotide sequence ID" value="NZ_BONH01000012.1"/>
</dbReference>
<proteinExistence type="predicted"/>
<organism evidence="3 4">
    <name type="scientific">Catellatospora citrea</name>
    <dbReference type="NCBI Taxonomy" id="53366"/>
    <lineage>
        <taxon>Bacteria</taxon>
        <taxon>Bacillati</taxon>
        <taxon>Actinomycetota</taxon>
        <taxon>Actinomycetes</taxon>
        <taxon>Micromonosporales</taxon>
        <taxon>Micromonosporaceae</taxon>
        <taxon>Catellatospora</taxon>
    </lineage>
</organism>
<dbReference type="AlphaFoldDB" id="A0A8J3KCM4"/>
<gene>
    <name evidence="3" type="ORF">Cci01nite_32680</name>
</gene>
<name>A0A8J3KCM4_9ACTN</name>
<feature type="domain" description="DUF4132" evidence="1">
    <location>
        <begin position="455"/>
        <end position="614"/>
    </location>
</feature>
<dbReference type="InterPro" id="IPR025406">
    <property type="entry name" value="DUF4132"/>
</dbReference>
<dbReference type="Proteomes" id="UP000659904">
    <property type="component" value="Unassembled WGS sequence"/>
</dbReference>
<evidence type="ECO:0000259" key="1">
    <source>
        <dbReference type="Pfam" id="PF13569"/>
    </source>
</evidence>